<name>A0A8J4CPX7_9CHLO</name>
<accession>A0A8J4CPX7</accession>
<evidence type="ECO:0008006" key="4">
    <source>
        <dbReference type="Google" id="ProtNLM"/>
    </source>
</evidence>
<feature type="region of interest" description="Disordered" evidence="1">
    <location>
        <begin position="184"/>
        <end position="215"/>
    </location>
</feature>
<dbReference type="Proteomes" id="UP000747110">
    <property type="component" value="Unassembled WGS sequence"/>
</dbReference>
<feature type="compositionally biased region" description="Pro residues" evidence="1">
    <location>
        <begin position="273"/>
        <end position="282"/>
    </location>
</feature>
<evidence type="ECO:0000256" key="1">
    <source>
        <dbReference type="SAM" id="MobiDB-lite"/>
    </source>
</evidence>
<gene>
    <name evidence="2" type="ORF">Vretifemale_14928</name>
</gene>
<protein>
    <recommendedName>
        <fullName evidence="4">RAP domain-containing protein</fullName>
    </recommendedName>
</protein>
<dbReference type="EMBL" id="BNCP01000036">
    <property type="protein sequence ID" value="GIL86674.1"/>
    <property type="molecule type" value="Genomic_DNA"/>
</dbReference>
<reference evidence="2" key="1">
    <citation type="journal article" date="2021" name="Proc. Natl. Acad. Sci. U.S.A.">
        <title>Three genomes in the algal genus Volvox reveal the fate of a haploid sex-determining region after a transition to homothallism.</title>
        <authorList>
            <person name="Yamamoto K."/>
            <person name="Hamaji T."/>
            <person name="Kawai-Toyooka H."/>
            <person name="Matsuzaki R."/>
            <person name="Takahashi F."/>
            <person name="Nishimura Y."/>
            <person name="Kawachi M."/>
            <person name="Noguchi H."/>
            <person name="Minakuchi Y."/>
            <person name="Umen J.G."/>
            <person name="Toyoda A."/>
            <person name="Nozaki H."/>
        </authorList>
    </citation>
    <scope>NUCLEOTIDE SEQUENCE</scope>
    <source>
        <strain evidence="2">NIES-3786</strain>
    </source>
</reference>
<feature type="region of interest" description="Disordered" evidence="1">
    <location>
        <begin position="238"/>
        <end position="299"/>
    </location>
</feature>
<comment type="caution">
    <text evidence="2">The sequence shown here is derived from an EMBL/GenBank/DDBJ whole genome shotgun (WGS) entry which is preliminary data.</text>
</comment>
<feature type="region of interest" description="Disordered" evidence="1">
    <location>
        <begin position="45"/>
        <end position="64"/>
    </location>
</feature>
<dbReference type="OrthoDB" id="551188at2759"/>
<feature type="region of interest" description="Disordered" evidence="1">
    <location>
        <begin position="102"/>
        <end position="132"/>
    </location>
</feature>
<feature type="region of interest" description="Disordered" evidence="1">
    <location>
        <begin position="369"/>
        <end position="398"/>
    </location>
</feature>
<organism evidence="2 3">
    <name type="scientific">Volvox reticuliferus</name>
    <dbReference type="NCBI Taxonomy" id="1737510"/>
    <lineage>
        <taxon>Eukaryota</taxon>
        <taxon>Viridiplantae</taxon>
        <taxon>Chlorophyta</taxon>
        <taxon>core chlorophytes</taxon>
        <taxon>Chlorophyceae</taxon>
        <taxon>CS clade</taxon>
        <taxon>Chlamydomonadales</taxon>
        <taxon>Volvocaceae</taxon>
        <taxon>Volvox</taxon>
    </lineage>
</organism>
<evidence type="ECO:0000313" key="3">
    <source>
        <dbReference type="Proteomes" id="UP000747110"/>
    </source>
</evidence>
<feature type="region of interest" description="Disordered" evidence="1">
    <location>
        <begin position="938"/>
        <end position="977"/>
    </location>
</feature>
<feature type="compositionally biased region" description="Polar residues" evidence="1">
    <location>
        <begin position="45"/>
        <end position="59"/>
    </location>
</feature>
<sequence>MMSSCPYLDPASLLAQSAVSIRLGRRASTCSHTFLATARRAPLNESSVQGSLKTSSTAASAPAQVSGRRASFSLAQFPAHETCTTWLCRVQVFQSVGVDHTSSNATERQDSAADRLLPPRHGEPRRGRSALAGRDGALQIAVGSTAEHGVEQLVPALHLDGPRQPATETLEAYDESALTAEAVRAAQHRTPAAEIRRAPTQQESDSGDLAPASVHDFQDPRCAQHRHRRPKPILAAQTQLAHSVGQPDLRHQSLTTNDSALPPHPRTQQPLPLQLPPQPKPPVSDWGQGGGPSLPVESSASAADTAIVVHSRPEAGAKLDTMLSTCTFALGAAGAHAGSAHGVLPSATPLAMQSSDGLSATTSTAITDGYSATQAGPGPPAAMSPPPPPGQPPTWTVGPSGGRWGGLENELVACRSVHSVQRFLQQMGPRVDCKLMGNAVVHLSHLAAEEPPDDDVQRQLLAGLLDDLTQRLRGSARQLSQGLLAALICAMSRLRCYDGPLLREAAAVAREAASELTMRQAAGFFWAYGRFHRDFSFRLEPGWAAAVLQSSLPRLQQAKPQEVAMMLYGCALLREPPPAAALAALLAASLAGMSAAGGPELSMSIWALATLRLYPGREWMQAFLERCDVATRTFASGAAVSNVLHALASMRVQPPAPWMLNFLWQAQRRMNTMDAQSLVMLGWALGRMRYRPDRNWLTRFFRYTRTVVLQQPEIPYNLAVSSQRTASQHQLDMWQLQQQRLQQRHKLRQQQRYGSFARNAAASGSSAVAANVLPPQAYNVLLWTCVRLSCRPMGRWLPQLCAAVQPHMATWPPNELSALLWGLARLRWRPRDDWMTEFCDAARCSLSGFQASDCVMTLLALSKLCSNLGYRVSDGDLANMLAQRLAPYYQRLQTTTLISVLLAISRVTPRVRPARLEEAVAALLDRVRVVGFADASDTASPSAADEVGSGRPVGQHDKQARHVPWGGDSETQDENEKMEPELDHLLDVKEPLPSYQRLSEPQHSASRPTQLLQAPAVLPSVAVALPPLTARECANAVFAVGCVAVSPGYNDTLRALCGQLLRELLPRALRLSAAFNGVDLVLLVHGVAMSRTRVSPQWLRHHEEQALRRLRDGELQPSQLRELHRAYHALDYTPGLLPPRAPGMGLASVGVVDANVGTNGNVSDSNSVAGIASAAMDGSEDEGEVGVQARPSELSIAARARRRRTAQVRRRRVTAAIKRRVVEARQQVAEAGWFGVNVLEAAQGLQVDVAAPLPTLVPHRTTGAELEDACVASSLDINGELELAERELRLRLKTIRRFTAVARREMGRGQSQLQTARIAEPSVCGAEDDVRGEASAGLSS</sequence>
<proteinExistence type="predicted"/>
<keyword evidence="3" id="KW-1185">Reference proteome</keyword>
<evidence type="ECO:0000313" key="2">
    <source>
        <dbReference type="EMBL" id="GIL86674.1"/>
    </source>
</evidence>
<feature type="compositionally biased region" description="Pro residues" evidence="1">
    <location>
        <begin position="377"/>
        <end position="392"/>
    </location>
</feature>